<keyword evidence="4" id="KW-0255">Endonuclease</keyword>
<dbReference type="GO" id="GO:0003677">
    <property type="term" value="F:DNA binding"/>
    <property type="evidence" value="ECO:0007669"/>
    <property type="project" value="UniProtKB-UniRule"/>
</dbReference>
<sequence length="639" mass="74168">MGIQGLLQLLKPALRETKLSKYRSKTAAIDIMTWLYKGAYSCAYELGLEQQTFGFISYPIKMLKLVQSYGIKPICVFDEQSRKDNKKTNKDLALQYAREGKIEEAKKYFMRCLQLRSKMIDLLMDILKVLDIEYIKAPYEADAQIAYLVREGIADIAISEDSDLIAFGCPRLVTKLDFRGCDYLPSISRVGLKVAVKFFIKHSTIEEVIEGMKANATYANNVPFNYLEALKKVQTLFFYQTVYNPRSKQFTQLEQLPEGFISEDIDFLGAHLPDEKIQNYVSGNLKKDLNELRDTYRHILDLKFLLEDYKMNCLSDRSFICLDPSFFNNNTEPSKRYEKNQQKPVAQEMPNQNKILNITEEFKKQEQLLKKPLDITEILVNENLGQNTRKNNSNNDIDIALIESLNESGLDIQTFVNNTEPAINLKPNVKVKNDISFLEDLCQNIKKKTIDIIEKEKCLNDHQSEKVSLPIQQNILRLENVCPQRAQKNQENSEQPSVGLRSYEQVDDSKLINLKAPNKNPFLKSNTQPSPQKLAQQEKELDSFKKFDQVREYLEYEEKKQKFLSQQMLNEKGEGAVPMELMFMMQFQQHEIINEQDTLQTTKTRKTKKRKAEEISNEIKTIAKIDTFFNKKVKVNEQQ</sequence>
<keyword evidence="11 12" id="KW-0539">Nucleus</keyword>
<dbReference type="PANTHER" id="PTHR11081:SF8">
    <property type="entry name" value="EXONUCLEASE 1"/>
    <property type="match status" value="1"/>
</dbReference>
<evidence type="ECO:0000256" key="7">
    <source>
        <dbReference type="ARBA" id="ARBA00022839"/>
    </source>
</evidence>
<keyword evidence="3 12" id="KW-0540">Nuclease</keyword>
<keyword evidence="5 12" id="KW-0227">DNA damage</keyword>
<keyword evidence="7 12" id="KW-0269">Exonuclease</keyword>
<evidence type="ECO:0000256" key="10">
    <source>
        <dbReference type="ARBA" id="ARBA00023204"/>
    </source>
</evidence>
<dbReference type="PANTHER" id="PTHR11081">
    <property type="entry name" value="FLAP ENDONUCLEASE FAMILY MEMBER"/>
    <property type="match status" value="1"/>
</dbReference>
<dbReference type="InterPro" id="IPR006084">
    <property type="entry name" value="XPG/Rad2"/>
</dbReference>
<dbReference type="Gene3D" id="3.40.50.1010">
    <property type="entry name" value="5'-nuclease"/>
    <property type="match status" value="1"/>
</dbReference>
<keyword evidence="10 12" id="KW-0234">DNA repair</keyword>
<dbReference type="InterPro" id="IPR029060">
    <property type="entry name" value="PIN-like_dom_sf"/>
</dbReference>
<accession>A0A077ZZ19</accession>
<keyword evidence="2" id="KW-0597">Phosphoprotein</keyword>
<gene>
    <name evidence="15" type="primary">Contig9551.g10211</name>
    <name evidence="15" type="ORF">STYLEM_2766</name>
</gene>
<evidence type="ECO:0000259" key="14">
    <source>
        <dbReference type="SMART" id="SM00485"/>
    </source>
</evidence>
<dbReference type="SMART" id="SM00484">
    <property type="entry name" value="XPGI"/>
    <property type="match status" value="1"/>
</dbReference>
<keyword evidence="12" id="KW-0267">Excision nuclease</keyword>
<evidence type="ECO:0000256" key="5">
    <source>
        <dbReference type="ARBA" id="ARBA00022763"/>
    </source>
</evidence>
<dbReference type="PRINTS" id="PR00853">
    <property type="entry name" value="XPGRADSUPER"/>
</dbReference>
<dbReference type="SUPFAM" id="SSF47807">
    <property type="entry name" value="5' to 3' exonuclease, C-terminal subdomain"/>
    <property type="match status" value="1"/>
</dbReference>
<dbReference type="Pfam" id="PF00867">
    <property type="entry name" value="XPG_I"/>
    <property type="match status" value="1"/>
</dbReference>
<evidence type="ECO:0000256" key="2">
    <source>
        <dbReference type="ARBA" id="ARBA00022553"/>
    </source>
</evidence>
<feature type="domain" description="XPG N-terminal" evidence="14">
    <location>
        <begin position="1"/>
        <end position="98"/>
    </location>
</feature>
<evidence type="ECO:0000256" key="6">
    <source>
        <dbReference type="ARBA" id="ARBA00022801"/>
    </source>
</evidence>
<evidence type="ECO:0000256" key="9">
    <source>
        <dbReference type="ARBA" id="ARBA00023128"/>
    </source>
</evidence>
<dbReference type="InterPro" id="IPR044752">
    <property type="entry name" value="PIN-like_EXO1"/>
</dbReference>
<proteinExistence type="inferred from homology"/>
<keyword evidence="9" id="KW-0496">Mitochondrion</keyword>
<keyword evidence="12" id="KW-0228">DNA excision</keyword>
<dbReference type="CDD" id="cd09857">
    <property type="entry name" value="PIN_EXO1"/>
    <property type="match status" value="1"/>
</dbReference>
<evidence type="ECO:0000313" key="16">
    <source>
        <dbReference type="Proteomes" id="UP000039865"/>
    </source>
</evidence>
<dbReference type="GO" id="GO:0046872">
    <property type="term" value="F:metal ion binding"/>
    <property type="evidence" value="ECO:0007669"/>
    <property type="project" value="UniProtKB-UniRule"/>
</dbReference>
<dbReference type="InterPro" id="IPR006086">
    <property type="entry name" value="XPG-I_dom"/>
</dbReference>
<dbReference type="Pfam" id="PF00752">
    <property type="entry name" value="XPG_N"/>
    <property type="match status" value="1"/>
</dbReference>
<keyword evidence="8 12" id="KW-0238">DNA-binding</keyword>
<evidence type="ECO:0000256" key="1">
    <source>
        <dbReference type="ARBA" id="ARBA00004123"/>
    </source>
</evidence>
<dbReference type="Proteomes" id="UP000039865">
    <property type="component" value="Unassembled WGS sequence"/>
</dbReference>
<dbReference type="FunFam" id="3.40.50.1010:FF:000111">
    <property type="entry name" value="Exonuclease 1"/>
    <property type="match status" value="1"/>
</dbReference>
<keyword evidence="6 12" id="KW-0378">Hydrolase</keyword>
<name>A0A077ZZ19_STYLE</name>
<evidence type="ECO:0000256" key="3">
    <source>
        <dbReference type="ARBA" id="ARBA00022722"/>
    </source>
</evidence>
<keyword evidence="16" id="KW-1185">Reference proteome</keyword>
<dbReference type="Gene3D" id="1.10.150.20">
    <property type="entry name" value="5' to 3' exonuclease, C-terminal subdomain"/>
    <property type="match status" value="1"/>
</dbReference>
<dbReference type="EMBL" id="CCKQ01002671">
    <property type="protein sequence ID" value="CDW73778.1"/>
    <property type="molecule type" value="Genomic_DNA"/>
</dbReference>
<comment type="similarity">
    <text evidence="12">Belongs to the XPG/RAD2 endonuclease family. EXO1 subfamily.</text>
</comment>
<reference evidence="15 16" key="1">
    <citation type="submission" date="2014-06" db="EMBL/GenBank/DDBJ databases">
        <authorList>
            <person name="Swart Estienne"/>
        </authorList>
    </citation>
    <scope>NUCLEOTIDE SEQUENCE [LARGE SCALE GENOMIC DNA]</scope>
    <source>
        <strain evidence="15 16">130c</strain>
    </source>
</reference>
<evidence type="ECO:0000259" key="13">
    <source>
        <dbReference type="SMART" id="SM00484"/>
    </source>
</evidence>
<dbReference type="GO" id="GO:0035312">
    <property type="term" value="F:5'-3' DNA exonuclease activity"/>
    <property type="evidence" value="ECO:0007669"/>
    <property type="project" value="UniProtKB-UniRule"/>
</dbReference>
<dbReference type="GO" id="GO:0017108">
    <property type="term" value="F:5'-flap endonuclease activity"/>
    <property type="evidence" value="ECO:0007669"/>
    <property type="project" value="TreeGrafter"/>
</dbReference>
<evidence type="ECO:0000256" key="12">
    <source>
        <dbReference type="RuleBase" id="RU910737"/>
    </source>
</evidence>
<dbReference type="GO" id="GO:0005634">
    <property type="term" value="C:nucleus"/>
    <property type="evidence" value="ECO:0007669"/>
    <property type="project" value="UniProtKB-SubCell"/>
</dbReference>
<dbReference type="SMART" id="SM00485">
    <property type="entry name" value="XPGN"/>
    <property type="match status" value="1"/>
</dbReference>
<protein>
    <recommendedName>
        <fullName evidence="12">Exonuclease 1</fullName>
        <ecNumber evidence="12">3.1.-.-</ecNumber>
    </recommendedName>
</protein>
<dbReference type="EC" id="3.1.-.-" evidence="12"/>
<feature type="domain" description="XPG-I" evidence="13">
    <location>
        <begin position="128"/>
        <end position="211"/>
    </location>
</feature>
<dbReference type="OrthoDB" id="26491at2759"/>
<dbReference type="GO" id="GO:0006281">
    <property type="term" value="P:DNA repair"/>
    <property type="evidence" value="ECO:0007669"/>
    <property type="project" value="UniProtKB-UniRule"/>
</dbReference>
<organism evidence="15 16">
    <name type="scientific">Stylonychia lemnae</name>
    <name type="common">Ciliate</name>
    <dbReference type="NCBI Taxonomy" id="5949"/>
    <lineage>
        <taxon>Eukaryota</taxon>
        <taxon>Sar</taxon>
        <taxon>Alveolata</taxon>
        <taxon>Ciliophora</taxon>
        <taxon>Intramacronucleata</taxon>
        <taxon>Spirotrichea</taxon>
        <taxon>Stichotrichia</taxon>
        <taxon>Sporadotrichida</taxon>
        <taxon>Oxytrichidae</taxon>
        <taxon>Stylonychinae</taxon>
        <taxon>Stylonychia</taxon>
    </lineage>
</organism>
<dbReference type="CDD" id="cd09901">
    <property type="entry name" value="H3TH_FEN1-like"/>
    <property type="match status" value="1"/>
</dbReference>
<dbReference type="InterPro" id="IPR036279">
    <property type="entry name" value="5-3_exonuclease_C_sf"/>
</dbReference>
<keyword evidence="12" id="KW-0479">Metal-binding</keyword>
<dbReference type="AlphaFoldDB" id="A0A077ZZ19"/>
<evidence type="ECO:0000313" key="15">
    <source>
        <dbReference type="EMBL" id="CDW73778.1"/>
    </source>
</evidence>
<dbReference type="InParanoid" id="A0A077ZZ19"/>
<comment type="subcellular location">
    <subcellularLocation>
        <location evidence="1 12">Nucleus</location>
    </subcellularLocation>
</comment>
<comment type="cofactor">
    <cofactor evidence="12">
        <name>Mg(2+)</name>
        <dbReference type="ChEBI" id="CHEBI:18420"/>
    </cofactor>
    <text evidence="12">Binds 2 magnesium ions per subunit. They probably participate in the reaction catalyzed by the enzyme. May bind an additional third magnesium ion after substrate binding.</text>
</comment>
<evidence type="ECO:0000256" key="11">
    <source>
        <dbReference type="ARBA" id="ARBA00023242"/>
    </source>
</evidence>
<dbReference type="InterPro" id="IPR006085">
    <property type="entry name" value="XPG_DNA_repair_N"/>
</dbReference>
<keyword evidence="12" id="KW-0460">Magnesium</keyword>
<evidence type="ECO:0000256" key="4">
    <source>
        <dbReference type="ARBA" id="ARBA00022759"/>
    </source>
</evidence>
<evidence type="ECO:0000256" key="8">
    <source>
        <dbReference type="ARBA" id="ARBA00023125"/>
    </source>
</evidence>
<dbReference type="SUPFAM" id="SSF88723">
    <property type="entry name" value="PIN domain-like"/>
    <property type="match status" value="1"/>
</dbReference>
<comment type="function">
    <text evidence="12">5'-&gt;3' double-stranded DNA exonuclease which may also possess a cryptic 3'-&gt;5' double-stranded DNA exonuclease activity. Functions in DNA mismatch repair.</text>
</comment>